<keyword evidence="2" id="KW-0238">DNA-binding</keyword>
<protein>
    <submittedName>
        <fullName evidence="5">HTH-type transcriptional activator RhaS</fullName>
    </submittedName>
</protein>
<dbReference type="Proteomes" id="UP001189303">
    <property type="component" value="Unassembled WGS sequence"/>
</dbReference>
<dbReference type="PANTHER" id="PTHR46796:SF6">
    <property type="entry name" value="ARAC SUBFAMILY"/>
    <property type="match status" value="1"/>
</dbReference>
<dbReference type="InterPro" id="IPR050204">
    <property type="entry name" value="AraC_XylS_family_regulators"/>
</dbReference>
<keyword evidence="3" id="KW-0804">Transcription</keyword>
<dbReference type="RefSeq" id="WP_316887064.1">
    <property type="nucleotide sequence ID" value="NZ_CATWFT010000037.1"/>
</dbReference>
<evidence type="ECO:0000313" key="6">
    <source>
        <dbReference type="Proteomes" id="UP001189303"/>
    </source>
</evidence>
<keyword evidence="1" id="KW-0805">Transcription regulation</keyword>
<reference evidence="5 6" key="1">
    <citation type="submission" date="2023-07" db="EMBL/GenBank/DDBJ databases">
        <authorList>
            <person name="Peeters C."/>
        </authorList>
    </citation>
    <scope>NUCLEOTIDE SEQUENCE [LARGE SCALE GENOMIC DNA]</scope>
    <source>
        <strain evidence="5 6">R-38712</strain>
    </source>
</reference>
<evidence type="ECO:0000313" key="5">
    <source>
        <dbReference type="EMBL" id="CAJ0733458.1"/>
    </source>
</evidence>
<evidence type="ECO:0000256" key="1">
    <source>
        <dbReference type="ARBA" id="ARBA00023015"/>
    </source>
</evidence>
<evidence type="ECO:0000256" key="3">
    <source>
        <dbReference type="ARBA" id="ARBA00023163"/>
    </source>
</evidence>
<name>A0ABN9I7T6_RALPI</name>
<proteinExistence type="predicted"/>
<evidence type="ECO:0000259" key="4">
    <source>
        <dbReference type="PROSITE" id="PS01124"/>
    </source>
</evidence>
<dbReference type="InterPro" id="IPR020449">
    <property type="entry name" value="Tscrpt_reg_AraC-type_HTH"/>
</dbReference>
<dbReference type="SUPFAM" id="SSF46689">
    <property type="entry name" value="Homeodomain-like"/>
    <property type="match status" value="1"/>
</dbReference>
<comment type="caution">
    <text evidence="5">The sequence shown here is derived from an EMBL/GenBank/DDBJ whole genome shotgun (WGS) entry which is preliminary data.</text>
</comment>
<dbReference type="InterPro" id="IPR018060">
    <property type="entry name" value="HTH_AraC"/>
</dbReference>
<dbReference type="PRINTS" id="PR00032">
    <property type="entry name" value="HTHARAC"/>
</dbReference>
<dbReference type="SMART" id="SM00342">
    <property type="entry name" value="HTH_ARAC"/>
    <property type="match status" value="1"/>
</dbReference>
<feature type="domain" description="HTH araC/xylS-type" evidence="4">
    <location>
        <begin position="213"/>
        <end position="313"/>
    </location>
</feature>
<keyword evidence="6" id="KW-1185">Reference proteome</keyword>
<dbReference type="PROSITE" id="PS01124">
    <property type="entry name" value="HTH_ARAC_FAMILY_2"/>
    <property type="match status" value="1"/>
</dbReference>
<accession>A0ABN9I7T6</accession>
<dbReference type="InterPro" id="IPR035418">
    <property type="entry name" value="AraC-bd_2"/>
</dbReference>
<organism evidence="5 6">
    <name type="scientific">Ralstonia pickettii</name>
    <name type="common">Burkholderia pickettii</name>
    <dbReference type="NCBI Taxonomy" id="329"/>
    <lineage>
        <taxon>Bacteria</taxon>
        <taxon>Pseudomonadati</taxon>
        <taxon>Pseudomonadota</taxon>
        <taxon>Betaproteobacteria</taxon>
        <taxon>Burkholderiales</taxon>
        <taxon>Burkholderiaceae</taxon>
        <taxon>Ralstonia</taxon>
    </lineage>
</organism>
<dbReference type="Pfam" id="PF12833">
    <property type="entry name" value="HTH_18"/>
    <property type="match status" value="1"/>
</dbReference>
<dbReference type="Gene3D" id="1.10.10.60">
    <property type="entry name" value="Homeodomain-like"/>
    <property type="match status" value="1"/>
</dbReference>
<sequence length="320" mass="36287">MYQRFSTADVPRNHEFGFWRDVIANAYFHLQLNFRDHHRFSGTLESWDLGLVSLSRLDCSALQYQRLNQHCRASAPQILVTVPLRSEVEFSQLGRQTRCAPGQFILEHSDEPYEFSHAAHNDMWVLKLPDTALKARVGNTNRFCAQHFDTTSGMGKLFSDYLQLITRHCTPQQSQGALALMGMQLIELLGVALKEAPSVLQSSLSIVRTAHLARIEAYTRQQLGDPHLDPETIATENGISLRYLHDLFKDTGQTVSQWIRDLRLQSAYEQLSLAPTGSSVAQIAYACGFNDQTQFSHAFKRRYGETPSDVLKRRPAQAPH</sequence>
<dbReference type="PANTHER" id="PTHR46796">
    <property type="entry name" value="HTH-TYPE TRANSCRIPTIONAL ACTIVATOR RHAS-RELATED"/>
    <property type="match status" value="1"/>
</dbReference>
<evidence type="ECO:0000256" key="2">
    <source>
        <dbReference type="ARBA" id="ARBA00023125"/>
    </source>
</evidence>
<dbReference type="EMBL" id="CATWFT010000037">
    <property type="protein sequence ID" value="CAJ0733458.1"/>
    <property type="molecule type" value="Genomic_DNA"/>
</dbReference>
<gene>
    <name evidence="5" type="primary">rhaS_4</name>
    <name evidence="5" type="ORF">R38712_05257</name>
</gene>
<dbReference type="Pfam" id="PF14525">
    <property type="entry name" value="AraC_binding_2"/>
    <property type="match status" value="1"/>
</dbReference>
<dbReference type="InterPro" id="IPR009057">
    <property type="entry name" value="Homeodomain-like_sf"/>
</dbReference>